<keyword evidence="1" id="KW-0732">Signal</keyword>
<evidence type="ECO:0008006" key="4">
    <source>
        <dbReference type="Google" id="ProtNLM"/>
    </source>
</evidence>
<organism evidence="2 3">
    <name type="scientific">Candidatus Pedobacter colombiensis</name>
    <dbReference type="NCBI Taxonomy" id="3121371"/>
    <lineage>
        <taxon>Bacteria</taxon>
        <taxon>Pseudomonadati</taxon>
        <taxon>Bacteroidota</taxon>
        <taxon>Sphingobacteriia</taxon>
        <taxon>Sphingobacteriales</taxon>
        <taxon>Sphingobacteriaceae</taxon>
        <taxon>Pedobacter</taxon>
    </lineage>
</organism>
<protein>
    <recommendedName>
        <fullName evidence="4">Peptidase M23 domain-containing protein</fullName>
    </recommendedName>
</protein>
<dbReference type="Gene3D" id="2.70.70.10">
    <property type="entry name" value="Glucose Permease (Domain IIA)"/>
    <property type="match status" value="1"/>
</dbReference>
<evidence type="ECO:0000256" key="1">
    <source>
        <dbReference type="SAM" id="SignalP"/>
    </source>
</evidence>
<accession>A0AAJ6B7Q1</accession>
<gene>
    <name evidence="2" type="ORF">P0Y49_16045</name>
</gene>
<feature type="chain" id="PRO_5042594083" description="Peptidase M23 domain-containing protein" evidence="1">
    <location>
        <begin position="24"/>
        <end position="312"/>
    </location>
</feature>
<dbReference type="InterPro" id="IPR011055">
    <property type="entry name" value="Dup_hybrid_motif"/>
</dbReference>
<evidence type="ECO:0000313" key="3">
    <source>
        <dbReference type="Proteomes" id="UP001214530"/>
    </source>
</evidence>
<reference evidence="2" key="1">
    <citation type="submission" date="2023-03" db="EMBL/GenBank/DDBJ databases">
        <title>Andean soil-derived lignocellulolytic bacterial consortium as a source of novel taxa and putative plastic-active enzymes.</title>
        <authorList>
            <person name="Diaz-Garcia L."/>
            <person name="Chuvochina M."/>
            <person name="Feuerriegel G."/>
            <person name="Bunk B."/>
            <person name="Sproer C."/>
            <person name="Streit W.R."/>
            <person name="Rodriguez L.M."/>
            <person name="Overmann J."/>
            <person name="Jimenez D.J."/>
        </authorList>
    </citation>
    <scope>NUCLEOTIDE SEQUENCE</scope>
    <source>
        <strain evidence="2">MAG 3858</strain>
    </source>
</reference>
<proteinExistence type="predicted"/>
<dbReference type="Proteomes" id="UP001214530">
    <property type="component" value="Chromosome"/>
</dbReference>
<dbReference type="AlphaFoldDB" id="A0AAJ6B7Q1"/>
<evidence type="ECO:0000313" key="2">
    <source>
        <dbReference type="EMBL" id="WEK18303.1"/>
    </source>
</evidence>
<name>A0AAJ6B7Q1_9SPHI</name>
<sequence>MINKIKLAALGFSLSLGVIKVNAQENPVKISTKVNTDKSVELSYEKPDPGTYTVLVKFRDLTNTDGSNEQDFTVKGYSGNMLTLKPRDAGQSIGYGYSYTYLRGKFEPKYDADFIYVLPYKVGSKVMVAESGFVGAKYFGNTAPDDWKVYRFYSKLQDTVTAVRKGVVVEIRDLHENDISNDVAYTNKSNDLVIEHADGTIATYKGFKKGSFAVVVGETVFPGTVLGVNSKSNANSGFNIGLMLTYLKSKDIDRSRTLQNSKSLYGFITPRFATAENANVILEAKKEYNASLPAEVLKKELTKKEMKKQGVK</sequence>
<feature type="signal peptide" evidence="1">
    <location>
        <begin position="1"/>
        <end position="23"/>
    </location>
</feature>
<dbReference type="EMBL" id="CP119313">
    <property type="protein sequence ID" value="WEK18303.1"/>
    <property type="molecule type" value="Genomic_DNA"/>
</dbReference>